<protein>
    <submittedName>
        <fullName evidence="1">Uncharacterized protein</fullName>
    </submittedName>
</protein>
<dbReference type="PANTHER" id="PTHR34835:SF89">
    <property type="entry name" value="OS07G0283600 PROTEIN"/>
    <property type="match status" value="1"/>
</dbReference>
<proteinExistence type="predicted"/>
<sequence length="217" mass="24994">MSTFLAPASNHNLDFKLLNAVQDVEEIKNFNWCQYIFDELVKAVADFKGGCKFLCGCTMFLVLAYLHRIEFRREVQPTELPLIKHWTNAKLKKRVDDEKVVGYLGDGCLTKTNYPICLQKHEPVTEASRKEDGRRGTVFESGKMYALMELYQGIESDEQLKKRAIDFVKSLKIGFSAGKKDIHLLFLKMKMDSDLFHARNVERMKIFKQKVGSGPDM</sequence>
<keyword evidence="2" id="KW-1185">Reference proteome</keyword>
<dbReference type="PANTHER" id="PTHR34835">
    <property type="entry name" value="OS07G0283600 PROTEIN-RELATED"/>
    <property type="match status" value="1"/>
</dbReference>
<organism evidence="1 2">
    <name type="scientific">Saponaria officinalis</name>
    <name type="common">Common soapwort</name>
    <name type="synonym">Lychnis saponaria</name>
    <dbReference type="NCBI Taxonomy" id="3572"/>
    <lineage>
        <taxon>Eukaryota</taxon>
        <taxon>Viridiplantae</taxon>
        <taxon>Streptophyta</taxon>
        <taxon>Embryophyta</taxon>
        <taxon>Tracheophyta</taxon>
        <taxon>Spermatophyta</taxon>
        <taxon>Magnoliopsida</taxon>
        <taxon>eudicotyledons</taxon>
        <taxon>Gunneridae</taxon>
        <taxon>Pentapetalae</taxon>
        <taxon>Caryophyllales</taxon>
        <taxon>Caryophyllaceae</taxon>
        <taxon>Caryophylleae</taxon>
        <taxon>Saponaria</taxon>
    </lineage>
</organism>
<name>A0AAW1H9H8_SAPOF</name>
<evidence type="ECO:0000313" key="2">
    <source>
        <dbReference type="Proteomes" id="UP001443914"/>
    </source>
</evidence>
<dbReference type="EMBL" id="JBDFQZ010000012">
    <property type="protein sequence ID" value="KAK9672714.1"/>
    <property type="molecule type" value="Genomic_DNA"/>
</dbReference>
<reference evidence="1" key="1">
    <citation type="submission" date="2024-03" db="EMBL/GenBank/DDBJ databases">
        <title>WGS assembly of Saponaria officinalis var. Norfolk2.</title>
        <authorList>
            <person name="Jenkins J."/>
            <person name="Shu S."/>
            <person name="Grimwood J."/>
            <person name="Barry K."/>
            <person name="Goodstein D."/>
            <person name="Schmutz J."/>
            <person name="Leebens-Mack J."/>
            <person name="Osbourn A."/>
        </authorList>
    </citation>
    <scope>NUCLEOTIDE SEQUENCE [LARGE SCALE GENOMIC DNA]</scope>
    <source>
        <strain evidence="1">JIC</strain>
    </source>
</reference>
<comment type="caution">
    <text evidence="1">The sequence shown here is derived from an EMBL/GenBank/DDBJ whole genome shotgun (WGS) entry which is preliminary data.</text>
</comment>
<dbReference type="Proteomes" id="UP001443914">
    <property type="component" value="Unassembled WGS sequence"/>
</dbReference>
<dbReference type="AlphaFoldDB" id="A0AAW1H9H8"/>
<gene>
    <name evidence="1" type="ORF">RND81_12G119200</name>
</gene>
<accession>A0AAW1H9H8</accession>
<evidence type="ECO:0000313" key="1">
    <source>
        <dbReference type="EMBL" id="KAK9672714.1"/>
    </source>
</evidence>